<accession>A0A8J7MBM5</accession>
<evidence type="ECO:0000256" key="6">
    <source>
        <dbReference type="PROSITE-ProRule" id="PRU01024"/>
    </source>
</evidence>
<keyword evidence="1" id="KW-0408">Iron</keyword>
<evidence type="ECO:0000256" key="1">
    <source>
        <dbReference type="ARBA" id="ARBA00022485"/>
    </source>
</evidence>
<dbReference type="Gene3D" id="2.40.50.1070">
    <property type="match status" value="1"/>
</dbReference>
<dbReference type="CDD" id="cd02440">
    <property type="entry name" value="AdoMet_MTases"/>
    <property type="match status" value="1"/>
</dbReference>
<gene>
    <name evidence="7" type="ORF">H0I76_18905</name>
</gene>
<dbReference type="InterPro" id="IPR012340">
    <property type="entry name" value="NA-bd_OB-fold"/>
</dbReference>
<feature type="binding site" evidence="6">
    <location>
        <position position="244"/>
    </location>
    <ligand>
        <name>S-adenosyl-L-methionine</name>
        <dbReference type="ChEBI" id="CHEBI:59789"/>
    </ligand>
</feature>
<comment type="caution">
    <text evidence="7">The sequence shown here is derived from an EMBL/GenBank/DDBJ whole genome shotgun (WGS) entry which is preliminary data.</text>
</comment>
<comment type="similarity">
    <text evidence="6">Belongs to the class I-like SAM-binding methyltransferase superfamily. RNA M5U methyltransferase family.</text>
</comment>
<dbReference type="Pfam" id="PF05958">
    <property type="entry name" value="tRNA_U5-meth_tr"/>
    <property type="match status" value="1"/>
</dbReference>
<feature type="binding site" evidence="6">
    <location>
        <position position="291"/>
    </location>
    <ligand>
        <name>S-adenosyl-L-methionine</name>
        <dbReference type="ChEBI" id="CHEBI:59789"/>
    </ligand>
</feature>
<name>A0A8J7MBM5_9RHOB</name>
<feature type="binding site" evidence="6">
    <location>
        <position position="339"/>
    </location>
    <ligand>
        <name>S-adenosyl-L-methionine</name>
        <dbReference type="ChEBI" id="CHEBI:59789"/>
    </ligand>
</feature>
<dbReference type="GO" id="GO:0070041">
    <property type="term" value="F:rRNA (uridine-C5-)-methyltransferase activity"/>
    <property type="evidence" value="ECO:0007669"/>
    <property type="project" value="TreeGrafter"/>
</dbReference>
<proteinExistence type="inferred from homology"/>
<dbReference type="SUPFAM" id="SSF50249">
    <property type="entry name" value="Nucleic acid-binding proteins"/>
    <property type="match status" value="1"/>
</dbReference>
<dbReference type="GO" id="GO:0070475">
    <property type="term" value="P:rRNA base methylation"/>
    <property type="evidence" value="ECO:0007669"/>
    <property type="project" value="TreeGrafter"/>
</dbReference>
<keyword evidence="3 6" id="KW-0808">Transferase</keyword>
<keyword evidence="2 6" id="KW-0489">Methyltransferase</keyword>
<evidence type="ECO:0000256" key="3">
    <source>
        <dbReference type="ARBA" id="ARBA00022679"/>
    </source>
</evidence>
<keyword evidence="4 6" id="KW-0949">S-adenosyl-L-methionine</keyword>
<dbReference type="InterPro" id="IPR029063">
    <property type="entry name" value="SAM-dependent_MTases_sf"/>
</dbReference>
<reference evidence="7" key="1">
    <citation type="submission" date="2020-12" db="EMBL/GenBank/DDBJ databases">
        <title>Bacterial taxonomy.</title>
        <authorList>
            <person name="Pan X."/>
        </authorList>
    </citation>
    <scope>NUCLEOTIDE SEQUENCE</scope>
    <source>
        <strain evidence="7">M0105</strain>
    </source>
</reference>
<dbReference type="PANTHER" id="PTHR11061:SF49">
    <property type="entry name" value="23S RRNA (URACIL(1939)-C(5))-METHYLTRANSFERASE RLMD"/>
    <property type="match status" value="1"/>
</dbReference>
<dbReference type="SUPFAM" id="SSF53335">
    <property type="entry name" value="S-adenosyl-L-methionine-dependent methyltransferases"/>
    <property type="match status" value="1"/>
</dbReference>
<keyword evidence="1" id="KW-0479">Metal-binding</keyword>
<dbReference type="AlphaFoldDB" id="A0A8J7MBM5"/>
<dbReference type="RefSeq" id="WP_200613711.1">
    <property type="nucleotide sequence ID" value="NZ_JAEHHL010000017.1"/>
</dbReference>
<protein>
    <submittedName>
        <fullName evidence="7">Class I SAM-dependent RNA methyltransferase</fullName>
    </submittedName>
</protein>
<keyword evidence="1" id="KW-0004">4Fe-4S</keyword>
<evidence type="ECO:0000256" key="5">
    <source>
        <dbReference type="ARBA" id="ARBA00023014"/>
    </source>
</evidence>
<dbReference type="EMBL" id="JAEHHL010000017">
    <property type="protein sequence ID" value="MBK0401272.1"/>
    <property type="molecule type" value="Genomic_DNA"/>
</dbReference>
<evidence type="ECO:0000313" key="8">
    <source>
        <dbReference type="Proteomes" id="UP000655420"/>
    </source>
</evidence>
<keyword evidence="5" id="KW-0411">Iron-sulfur</keyword>
<dbReference type="Gene3D" id="3.40.50.150">
    <property type="entry name" value="Vaccinia Virus protein VP39"/>
    <property type="match status" value="1"/>
</dbReference>
<dbReference type="Gene3D" id="2.40.50.140">
    <property type="entry name" value="Nucleic acid-binding proteins"/>
    <property type="match status" value="1"/>
</dbReference>
<dbReference type="PROSITE" id="PS51687">
    <property type="entry name" value="SAM_MT_RNA_M5U"/>
    <property type="match status" value="1"/>
</dbReference>
<feature type="binding site" evidence="6">
    <location>
        <position position="271"/>
    </location>
    <ligand>
        <name>S-adenosyl-L-methionine</name>
        <dbReference type="ChEBI" id="CHEBI:59789"/>
    </ligand>
</feature>
<dbReference type="GO" id="GO:0051539">
    <property type="term" value="F:4 iron, 4 sulfur cluster binding"/>
    <property type="evidence" value="ECO:0007669"/>
    <property type="project" value="UniProtKB-KW"/>
</dbReference>
<evidence type="ECO:0000256" key="2">
    <source>
        <dbReference type="ARBA" id="ARBA00022603"/>
    </source>
</evidence>
<feature type="active site" description="Nucleophile" evidence="6">
    <location>
        <position position="365"/>
    </location>
</feature>
<dbReference type="Proteomes" id="UP000655420">
    <property type="component" value="Unassembled WGS sequence"/>
</dbReference>
<dbReference type="PANTHER" id="PTHR11061">
    <property type="entry name" value="RNA M5U METHYLTRANSFERASE"/>
    <property type="match status" value="1"/>
</dbReference>
<evidence type="ECO:0000313" key="7">
    <source>
        <dbReference type="EMBL" id="MBK0401272.1"/>
    </source>
</evidence>
<sequence length="408" mass="42861">MGDEVTIDRLGAQGDGVAEGGTLFVPFTLPGERVRVIRQGTRARLAAVLEPAPDRIAPVCSHFSTCGGCALQHASDDFVAGWKREMVAAALASRGIADVEIRTTRTSPPASRRRITLSARRTRKGSCVGFHEGQSEALVSITECPVANPSLPAAIPALNELVERAASRKGEVRITLTASEGGVDAAVEGVKPLDGPGRALLAGVAARAGLARLAVAGEVVVTLKDPAQTMGRARVIPPPGGFLQATREGEDALAAAVREAVGDAPRIADLFAGCGTFALRLAETAEVHAVEAEGPALAALDAAWRQAQGLRRVTTERRNLFHRPLLAAELGRFAAVVMDPPRAGANAQAERLAGAGVPRLAMVSCNPATFARDARILVDGGYRIDWVQPVDQFRWSSHVELVAAMSRR</sequence>
<keyword evidence="8" id="KW-1185">Reference proteome</keyword>
<dbReference type="InterPro" id="IPR010280">
    <property type="entry name" value="U5_MeTrfase_fam"/>
</dbReference>
<evidence type="ECO:0000256" key="4">
    <source>
        <dbReference type="ARBA" id="ARBA00022691"/>
    </source>
</evidence>
<organism evidence="7 8">
    <name type="scientific">Thermohalobaculum xanthum</name>
    <dbReference type="NCBI Taxonomy" id="2753746"/>
    <lineage>
        <taxon>Bacteria</taxon>
        <taxon>Pseudomonadati</taxon>
        <taxon>Pseudomonadota</taxon>
        <taxon>Alphaproteobacteria</taxon>
        <taxon>Rhodobacterales</taxon>
        <taxon>Paracoccaceae</taxon>
        <taxon>Thermohalobaculum</taxon>
    </lineage>
</organism>